<dbReference type="Pfam" id="PF13568">
    <property type="entry name" value="OMP_b-brl_2"/>
    <property type="match status" value="1"/>
</dbReference>
<feature type="domain" description="Outer membrane protein beta-barrel" evidence="2">
    <location>
        <begin position="19"/>
        <end position="177"/>
    </location>
</feature>
<evidence type="ECO:0000313" key="3">
    <source>
        <dbReference type="EMBL" id="MEN7551351.1"/>
    </source>
</evidence>
<organism evidence="3 4">
    <name type="scientific">Rapidithrix thailandica</name>
    <dbReference type="NCBI Taxonomy" id="413964"/>
    <lineage>
        <taxon>Bacteria</taxon>
        <taxon>Pseudomonadati</taxon>
        <taxon>Bacteroidota</taxon>
        <taxon>Cytophagia</taxon>
        <taxon>Cytophagales</taxon>
        <taxon>Flammeovirgaceae</taxon>
        <taxon>Rapidithrix</taxon>
    </lineage>
</organism>
<keyword evidence="1" id="KW-0732">Signal</keyword>
<feature type="chain" id="PRO_5043488649" evidence="1">
    <location>
        <begin position="20"/>
        <end position="197"/>
    </location>
</feature>
<dbReference type="InterPro" id="IPR025665">
    <property type="entry name" value="Beta-barrel_OMP_2"/>
</dbReference>
<dbReference type="AlphaFoldDB" id="A0AAW9SKH7"/>
<protein>
    <submittedName>
        <fullName evidence="3">Porin family protein</fullName>
    </submittedName>
</protein>
<name>A0AAW9SKH7_9BACT</name>
<proteinExistence type="predicted"/>
<dbReference type="Proteomes" id="UP001403385">
    <property type="component" value="Unassembled WGS sequence"/>
</dbReference>
<accession>A0AAW9SKH7</accession>
<dbReference type="RefSeq" id="WP_346824129.1">
    <property type="nucleotide sequence ID" value="NZ_JBDKWZ010000021.1"/>
</dbReference>
<evidence type="ECO:0000256" key="1">
    <source>
        <dbReference type="SAM" id="SignalP"/>
    </source>
</evidence>
<evidence type="ECO:0000313" key="4">
    <source>
        <dbReference type="Proteomes" id="UP001403385"/>
    </source>
</evidence>
<sequence length="197" mass="22045">MKKLIVASILTLVSFSAFSQGVKVIPQFGLNLSKYTTDENQKLSEGRIGYQLGVGLRIGEKTYFQPSVMWTHMSTEIGKVKDLHADSFSDIRENATINTIQVPVMIGHSVINSEFFKFRLTGGPSLTFVTNVDESDNLLLLQKDNYNKTVWGLKAGAGVDIWMLTFDLDYEFGMSKMYKNGPDSKNNILRLTAGFKI</sequence>
<comment type="caution">
    <text evidence="3">The sequence shown here is derived from an EMBL/GenBank/DDBJ whole genome shotgun (WGS) entry which is preliminary data.</text>
</comment>
<dbReference type="EMBL" id="JBDKWZ010000021">
    <property type="protein sequence ID" value="MEN7551351.1"/>
    <property type="molecule type" value="Genomic_DNA"/>
</dbReference>
<keyword evidence="4" id="KW-1185">Reference proteome</keyword>
<evidence type="ECO:0000259" key="2">
    <source>
        <dbReference type="Pfam" id="PF13568"/>
    </source>
</evidence>
<reference evidence="3 4" key="1">
    <citation type="submission" date="2024-04" db="EMBL/GenBank/DDBJ databases">
        <title>Novel genus in family Flammeovirgaceae.</title>
        <authorList>
            <person name="Nguyen T.H."/>
            <person name="Vuong T.Q."/>
            <person name="Le H."/>
            <person name="Kim S.-G."/>
        </authorList>
    </citation>
    <scope>NUCLEOTIDE SEQUENCE [LARGE SCALE GENOMIC DNA]</scope>
    <source>
        <strain evidence="3 4">JCM 23209</strain>
    </source>
</reference>
<feature type="signal peptide" evidence="1">
    <location>
        <begin position="1"/>
        <end position="19"/>
    </location>
</feature>
<gene>
    <name evidence="3" type="ORF">AAG747_25765</name>
</gene>